<dbReference type="PANTHER" id="PTHR13184:SF5">
    <property type="entry name" value="METHYLTRANSFERASE-LIKE PROTEIN 17, MITOCHONDRIAL"/>
    <property type="match status" value="1"/>
</dbReference>
<keyword evidence="6" id="KW-0496">Mitochondrion</keyword>
<feature type="compositionally biased region" description="Polar residues" evidence="8">
    <location>
        <begin position="795"/>
        <end position="807"/>
    </location>
</feature>
<evidence type="ECO:0000256" key="1">
    <source>
        <dbReference type="ARBA" id="ARBA00004173"/>
    </source>
</evidence>
<dbReference type="GO" id="GO:0008168">
    <property type="term" value="F:methyltransferase activity"/>
    <property type="evidence" value="ECO:0007669"/>
    <property type="project" value="InterPro"/>
</dbReference>
<comment type="subcellular location">
    <subcellularLocation>
        <location evidence="1">Mitochondrion</location>
    </subcellularLocation>
</comment>
<proteinExistence type="predicted"/>
<keyword evidence="4" id="KW-0408">Iron</keyword>
<evidence type="ECO:0000256" key="3">
    <source>
        <dbReference type="ARBA" id="ARBA00022946"/>
    </source>
</evidence>
<evidence type="ECO:0000313" key="10">
    <source>
        <dbReference type="Proteomes" id="UP000663853"/>
    </source>
</evidence>
<evidence type="ECO:0000256" key="8">
    <source>
        <dbReference type="SAM" id="MobiDB-lite"/>
    </source>
</evidence>
<evidence type="ECO:0000313" key="9">
    <source>
        <dbReference type="EMBL" id="CAE6470550.1"/>
    </source>
</evidence>
<dbReference type="Pfam" id="PF09243">
    <property type="entry name" value="Rsm22"/>
    <property type="match status" value="2"/>
</dbReference>
<dbReference type="PANTHER" id="PTHR13184">
    <property type="entry name" value="37S RIBOSOMAL PROTEIN S22"/>
    <property type="match status" value="1"/>
</dbReference>
<dbReference type="EMBL" id="CAJMXA010001814">
    <property type="protein sequence ID" value="CAE6470550.1"/>
    <property type="molecule type" value="Genomic_DNA"/>
</dbReference>
<dbReference type="GO" id="GO:0006412">
    <property type="term" value="P:translation"/>
    <property type="evidence" value="ECO:0007669"/>
    <property type="project" value="InterPro"/>
</dbReference>
<dbReference type="InterPro" id="IPR052571">
    <property type="entry name" value="Mt_RNA_Methyltransferase"/>
</dbReference>
<gene>
    <name evidence="9" type="ORF">RDB_LOCUS73700</name>
</gene>
<feature type="region of interest" description="Disordered" evidence="8">
    <location>
        <begin position="710"/>
        <end position="816"/>
    </location>
</feature>
<dbReference type="AlphaFoldDB" id="A0A8H3C1P0"/>
<feature type="region of interest" description="Disordered" evidence="8">
    <location>
        <begin position="270"/>
        <end position="332"/>
    </location>
</feature>
<feature type="compositionally biased region" description="Basic and acidic residues" evidence="8">
    <location>
        <begin position="773"/>
        <end position="782"/>
    </location>
</feature>
<dbReference type="Proteomes" id="UP000663853">
    <property type="component" value="Unassembled WGS sequence"/>
</dbReference>
<feature type="region of interest" description="Disordered" evidence="8">
    <location>
        <begin position="144"/>
        <end position="178"/>
    </location>
</feature>
<evidence type="ECO:0000256" key="6">
    <source>
        <dbReference type="ARBA" id="ARBA00023128"/>
    </source>
</evidence>
<dbReference type="GO" id="GO:0005763">
    <property type="term" value="C:mitochondrial small ribosomal subunit"/>
    <property type="evidence" value="ECO:0007669"/>
    <property type="project" value="TreeGrafter"/>
</dbReference>
<evidence type="ECO:0000256" key="7">
    <source>
        <dbReference type="ARBA" id="ARBA00045681"/>
    </source>
</evidence>
<evidence type="ECO:0000256" key="5">
    <source>
        <dbReference type="ARBA" id="ARBA00023014"/>
    </source>
</evidence>
<protein>
    <submittedName>
        <fullName evidence="9">Uncharacterized protein</fullName>
    </submittedName>
</protein>
<dbReference type="GO" id="GO:0046872">
    <property type="term" value="F:metal ion binding"/>
    <property type="evidence" value="ECO:0007669"/>
    <property type="project" value="UniProtKB-KW"/>
</dbReference>
<feature type="compositionally biased region" description="Basic and acidic residues" evidence="8">
    <location>
        <begin position="727"/>
        <end position="742"/>
    </location>
</feature>
<evidence type="ECO:0000256" key="2">
    <source>
        <dbReference type="ARBA" id="ARBA00022723"/>
    </source>
</evidence>
<comment type="caution">
    <text evidence="9">The sequence shown here is derived from an EMBL/GenBank/DDBJ whole genome shotgun (WGS) entry which is preliminary data.</text>
</comment>
<accession>A0A8H3C1P0</accession>
<dbReference type="GO" id="GO:0003735">
    <property type="term" value="F:structural constituent of ribosome"/>
    <property type="evidence" value="ECO:0007669"/>
    <property type="project" value="TreeGrafter"/>
</dbReference>
<keyword evidence="5" id="KW-0411">Iron-sulfur</keyword>
<organism evidence="9 10">
    <name type="scientific">Rhizoctonia solani</name>
    <dbReference type="NCBI Taxonomy" id="456999"/>
    <lineage>
        <taxon>Eukaryota</taxon>
        <taxon>Fungi</taxon>
        <taxon>Dikarya</taxon>
        <taxon>Basidiomycota</taxon>
        <taxon>Agaricomycotina</taxon>
        <taxon>Agaricomycetes</taxon>
        <taxon>Cantharellales</taxon>
        <taxon>Ceratobasidiaceae</taxon>
        <taxon>Rhizoctonia</taxon>
    </lineage>
</organism>
<feature type="compositionally biased region" description="Basic and acidic residues" evidence="8">
    <location>
        <begin position="601"/>
        <end position="610"/>
    </location>
</feature>
<dbReference type="InterPro" id="IPR015324">
    <property type="entry name" value="Ribosomal_Rsm22-like"/>
</dbReference>
<sequence length="816" mass="90524">MSFRATLTRLRQNAINAQHAPNAPLQLDPALRQLLHDTDLSLLRKFRHGSKHYIERPELQVEEADAFSNLPPEYDGYDIVERGEAQEPSYWDGPRDERRSPAAVYGTKHVGMVVLPWELEHAVERVIEESDKHQLRSDAKRLFLYPTPRNAQPETSSLGSSNLHRRSGGTRSSDLKSEWQLSSTAPSLSFGIKGNYKTVVKLGPREGLAFTAISMPAHYAATANVFREISRRMSGPGRGNDRIETVVDFGGKSGQGLWAALITFREAIPAPEAKPETSSPVDENINPTSWTPISASPHHPRVGPSSSSSIPAPLPPGPEIEDSEKGSTLDHGQSWTASTLKKYILLDSRRSLTELARRLVKKADIGECELLYQDFWGKNTRLPIPERSLALCAFTLSELPNGSSRKRMVTEMWESGAEWMVIIDHGTAAGFESVAQARELLLEIGRRELDLQLEGSKESKRELGSHVVAPCPHSHACPLYSSPSTRDICHFTQRVQTPPFLRHTKHSHEGHEDVAYSYVAIRRGQSPMIHDTQKYGSLVADGLVGAVGREAVEKALLDEGIGNRKRRNQTKGRGRDRHGRQVLEVGADGVWSGLMGSGAMEHEAAGDRNDPSQIREPAEPTGKVSEEDALRSAIGTWPRIIYPPMKRSGHVVMDTCTNEGSIARITIPRSQGKQAYYDARKANWGDAFPHPPRITPLIRTRGIRRLGPAHTTAAEGSIVESEPSELDDPRSDDGIEGDRIDVFETEPGTESSRRKVKDKAKRKGLREARRRAAHTDLTHPDTETNDWINREASGLATQIQAEMQRSWAESRSESVN</sequence>
<feature type="region of interest" description="Disordered" evidence="8">
    <location>
        <begin position="601"/>
        <end position="628"/>
    </location>
</feature>
<feature type="compositionally biased region" description="Polar residues" evidence="8">
    <location>
        <begin position="276"/>
        <end position="294"/>
    </location>
</feature>
<feature type="compositionally biased region" description="Polar residues" evidence="8">
    <location>
        <begin position="149"/>
        <end position="162"/>
    </location>
</feature>
<comment type="function">
    <text evidence="7">Mitochondrial ribosome (mitoribosome) assembly factor. Binds at the interface of the head and body domains of the mitochondrial small ribosomal subunit (mt-SSU), occluding the mRNA channel and preventing compaction of the head domain towards the body. Probable inactive methyltransferase: retains the characteristic folding and ability to bind S-adenosyl-L-methionine, but it probably lost its methyltransferase activity.</text>
</comment>
<keyword evidence="3" id="KW-0809">Transit peptide</keyword>
<keyword evidence="2" id="KW-0479">Metal-binding</keyword>
<feature type="compositionally biased region" description="Low complexity" evidence="8">
    <location>
        <begin position="302"/>
        <end position="311"/>
    </location>
</feature>
<name>A0A8H3C1P0_9AGAM</name>
<dbReference type="GO" id="GO:0051536">
    <property type="term" value="F:iron-sulfur cluster binding"/>
    <property type="evidence" value="ECO:0007669"/>
    <property type="project" value="UniProtKB-KW"/>
</dbReference>
<feature type="compositionally biased region" description="Basic residues" evidence="8">
    <location>
        <begin position="754"/>
        <end position="772"/>
    </location>
</feature>
<evidence type="ECO:0000256" key="4">
    <source>
        <dbReference type="ARBA" id="ARBA00023004"/>
    </source>
</evidence>
<reference evidence="9" key="1">
    <citation type="submission" date="2021-01" db="EMBL/GenBank/DDBJ databases">
        <authorList>
            <person name="Kaushik A."/>
        </authorList>
    </citation>
    <scope>NUCLEOTIDE SEQUENCE</scope>
    <source>
        <strain evidence="9">AG6-10EEA</strain>
    </source>
</reference>